<reference evidence="1" key="1">
    <citation type="journal article" date="2020" name="mSystems">
        <title>Genome- and Community-Level Interaction Insights into Carbon Utilization and Element Cycling Functions of Hydrothermarchaeota in Hydrothermal Sediment.</title>
        <authorList>
            <person name="Zhou Z."/>
            <person name="Liu Y."/>
            <person name="Xu W."/>
            <person name="Pan J."/>
            <person name="Luo Z.H."/>
            <person name="Li M."/>
        </authorList>
    </citation>
    <scope>NUCLEOTIDE SEQUENCE [LARGE SCALE GENOMIC DNA]</scope>
    <source>
        <strain evidence="1">HyVt-533</strain>
    </source>
</reference>
<dbReference type="InterPro" id="IPR011048">
    <property type="entry name" value="Haem_d1_sf"/>
</dbReference>
<dbReference type="Proteomes" id="UP000886101">
    <property type="component" value="Unassembled WGS sequence"/>
</dbReference>
<dbReference type="AlphaFoldDB" id="A0A7V5NY06"/>
<gene>
    <name evidence="1" type="ORF">ENJ96_00135</name>
</gene>
<dbReference type="PANTHER" id="PTHR47197">
    <property type="entry name" value="PROTEIN NIRF"/>
    <property type="match status" value="1"/>
</dbReference>
<protein>
    <recommendedName>
        <fullName evidence="2">YncE family protein</fullName>
    </recommendedName>
</protein>
<dbReference type="InterPro" id="IPR051200">
    <property type="entry name" value="Host-pathogen_enzymatic-act"/>
</dbReference>
<evidence type="ECO:0008006" key="2">
    <source>
        <dbReference type="Google" id="ProtNLM"/>
    </source>
</evidence>
<proteinExistence type="predicted"/>
<organism evidence="1">
    <name type="scientific">Thermodesulfatator atlanticus</name>
    <dbReference type="NCBI Taxonomy" id="501497"/>
    <lineage>
        <taxon>Bacteria</taxon>
        <taxon>Pseudomonadati</taxon>
        <taxon>Thermodesulfobacteriota</taxon>
        <taxon>Thermodesulfobacteria</taxon>
        <taxon>Thermodesulfobacteriales</taxon>
        <taxon>Thermodesulfatatoraceae</taxon>
        <taxon>Thermodesulfatator</taxon>
    </lineage>
</organism>
<comment type="caution">
    <text evidence="1">The sequence shown here is derived from an EMBL/GenBank/DDBJ whole genome shotgun (WGS) entry which is preliminary data.</text>
</comment>
<dbReference type="PANTHER" id="PTHR47197:SF3">
    <property type="entry name" value="DIHYDRO-HEME D1 DEHYDROGENASE"/>
    <property type="match status" value="1"/>
</dbReference>
<name>A0A7V5NY06_9BACT</name>
<evidence type="ECO:0000313" key="1">
    <source>
        <dbReference type="EMBL" id="HHI96245.1"/>
    </source>
</evidence>
<dbReference type="SUPFAM" id="SSF51004">
    <property type="entry name" value="C-terminal (heme d1) domain of cytochrome cd1-nitrite reductase"/>
    <property type="match status" value="1"/>
</dbReference>
<dbReference type="InterPro" id="IPR015943">
    <property type="entry name" value="WD40/YVTN_repeat-like_dom_sf"/>
</dbReference>
<dbReference type="EMBL" id="DROK01000003">
    <property type="protein sequence ID" value="HHI96245.1"/>
    <property type="molecule type" value="Genomic_DNA"/>
</dbReference>
<dbReference type="Gene3D" id="2.130.10.10">
    <property type="entry name" value="YVTN repeat-like/Quinoprotein amine dehydrogenase"/>
    <property type="match status" value="2"/>
</dbReference>
<accession>A0A7V5NY06</accession>
<sequence length="432" mass="48503">MFLRIFLTLLLVLWWMAGVQGARLNLYLNIINPVSTEKFLKIKRLYLLGENQELVFDINQKFSSLATFGQYFLASRKIPPGKYQGLIVELEARKRQKLSVDFFLRRPESLCLFIFWDVKGSVGRQGPILSARLQRRPLGEDTIYVTCEDLDTVFAIRTDLNQVQASLGIEGKPQGLALSEDGKLYVVAARNKSVYLVETASFSVTDRFLLPLVSSPKYLVLLPDKKAVISDPQTQYVILIDLGSGQLLASQRLGHRPLELFYYLPEDLIFVSSPLDQAVYVLNANLSLNRKLSVQSPRGLLVVDSVLYVAEYQPGMIGIFDFRTGHLKNLRSGQGTVHLTAVERRIFVSNEKEGSLTILRAGQLSISKKIRLGGHPFTLSPCPRRRWLYVANRTKKSLMVIDLTSEKLVGEVKLGGTPFGLSTPLSSSYSMP</sequence>